<reference evidence="2 3" key="1">
    <citation type="journal article" date="2024" name="Commun. Biol.">
        <title>Comparative genomic analysis of thermophilic fungi reveals convergent evolutionary adaptations and gene losses.</title>
        <authorList>
            <person name="Steindorff A.S."/>
            <person name="Aguilar-Pontes M.V."/>
            <person name="Robinson A.J."/>
            <person name="Andreopoulos B."/>
            <person name="LaButti K."/>
            <person name="Kuo A."/>
            <person name="Mondo S."/>
            <person name="Riley R."/>
            <person name="Otillar R."/>
            <person name="Haridas S."/>
            <person name="Lipzen A."/>
            <person name="Grimwood J."/>
            <person name="Schmutz J."/>
            <person name="Clum A."/>
            <person name="Reid I.D."/>
            <person name="Moisan M.C."/>
            <person name="Butler G."/>
            <person name="Nguyen T.T.M."/>
            <person name="Dewar K."/>
            <person name="Conant G."/>
            <person name="Drula E."/>
            <person name="Henrissat B."/>
            <person name="Hansel C."/>
            <person name="Singer S."/>
            <person name="Hutchinson M.I."/>
            <person name="de Vries R.P."/>
            <person name="Natvig D.O."/>
            <person name="Powell A.J."/>
            <person name="Tsang A."/>
            <person name="Grigoriev I.V."/>
        </authorList>
    </citation>
    <scope>NUCLEOTIDE SEQUENCE [LARGE SCALE GENOMIC DNA]</scope>
    <source>
        <strain evidence="2 3">CBS 494.80</strain>
    </source>
</reference>
<evidence type="ECO:0000256" key="1">
    <source>
        <dbReference type="SAM" id="Phobius"/>
    </source>
</evidence>
<feature type="transmembrane region" description="Helical" evidence="1">
    <location>
        <begin position="61"/>
        <end position="86"/>
    </location>
</feature>
<keyword evidence="1" id="KW-1133">Transmembrane helix</keyword>
<gene>
    <name evidence="2" type="ORF">VTL71DRAFT_3375</name>
</gene>
<sequence>MTKDDETFHHSIFPSCGLYPKFPIHDHKIPDTSHIRTFHTQLAYGMVRYNYDTIEYPTARIIFVILASWLARAWYSLAFGFCRLGFSTLIDRQRYDLRNLDMEDLYGPGFKRQIPSLDRHVSRSEFSFLVL</sequence>
<evidence type="ECO:0000313" key="2">
    <source>
        <dbReference type="EMBL" id="KAL2065705.1"/>
    </source>
</evidence>
<protein>
    <submittedName>
        <fullName evidence="2">Uncharacterized protein</fullName>
    </submittedName>
</protein>
<keyword evidence="1" id="KW-0472">Membrane</keyword>
<accession>A0ABR4C720</accession>
<keyword evidence="1" id="KW-0812">Transmembrane</keyword>
<dbReference type="EMBL" id="JAZHXI010000012">
    <property type="protein sequence ID" value="KAL2065705.1"/>
    <property type="molecule type" value="Genomic_DNA"/>
</dbReference>
<keyword evidence="3" id="KW-1185">Reference proteome</keyword>
<comment type="caution">
    <text evidence="2">The sequence shown here is derived from an EMBL/GenBank/DDBJ whole genome shotgun (WGS) entry which is preliminary data.</text>
</comment>
<organism evidence="2 3">
    <name type="scientific">Oculimacula yallundae</name>
    <dbReference type="NCBI Taxonomy" id="86028"/>
    <lineage>
        <taxon>Eukaryota</taxon>
        <taxon>Fungi</taxon>
        <taxon>Dikarya</taxon>
        <taxon>Ascomycota</taxon>
        <taxon>Pezizomycotina</taxon>
        <taxon>Leotiomycetes</taxon>
        <taxon>Helotiales</taxon>
        <taxon>Ploettnerulaceae</taxon>
        <taxon>Oculimacula</taxon>
    </lineage>
</organism>
<dbReference type="Proteomes" id="UP001595075">
    <property type="component" value="Unassembled WGS sequence"/>
</dbReference>
<proteinExistence type="predicted"/>
<evidence type="ECO:0000313" key="3">
    <source>
        <dbReference type="Proteomes" id="UP001595075"/>
    </source>
</evidence>
<name>A0ABR4C720_9HELO</name>